<keyword evidence="2" id="KW-1185">Reference proteome</keyword>
<evidence type="ECO:0000313" key="1">
    <source>
        <dbReference type="EMBL" id="MBB4762890.1"/>
    </source>
</evidence>
<comment type="caution">
    <text evidence="1">The sequence shown here is derived from an EMBL/GenBank/DDBJ whole genome shotgun (WGS) entry which is preliminary data.</text>
</comment>
<dbReference type="RefSeq" id="WP_184994273.1">
    <property type="nucleotide sequence ID" value="NZ_BOMK01000004.1"/>
</dbReference>
<protein>
    <submittedName>
        <fullName evidence="1">Uncharacterized protein</fullName>
    </submittedName>
</protein>
<name>A0A7W7MQT1_9ACTN</name>
<proteinExistence type="predicted"/>
<reference evidence="1 2" key="1">
    <citation type="submission" date="2020-08" db="EMBL/GenBank/DDBJ databases">
        <title>Sequencing the genomes of 1000 actinobacteria strains.</title>
        <authorList>
            <person name="Klenk H.-P."/>
        </authorList>
    </citation>
    <scope>NUCLEOTIDE SEQUENCE [LARGE SCALE GENOMIC DNA]</scope>
    <source>
        <strain evidence="1 2">DSM 43149</strain>
    </source>
</reference>
<accession>A0A7W7MQT1</accession>
<sequence length="219" mass="23068">MTEHGDQLRRAFEAHENEGPDPAEVYARVQQLARGYQWRRRGAQAAGGAVLGAGLIAGVMHLPALLPAAPNDNVAVAPAFQAAGPAAPAVPSATPSAQPIDPNQDEFDAYFGAGYDYDDAVKLAKIWKKPKADIGDIKVEAGRRLLAGQVLPVKPGEGTPGPPAPPTKEEKRVAAFFGAGYDYDDAVKLAKIWKTKTPYAAKVAGGKKLLAGETLPIRP</sequence>
<dbReference type="Proteomes" id="UP000578112">
    <property type="component" value="Unassembled WGS sequence"/>
</dbReference>
<organism evidence="1 2">
    <name type="scientific">Actinoplanes digitatis</name>
    <dbReference type="NCBI Taxonomy" id="1868"/>
    <lineage>
        <taxon>Bacteria</taxon>
        <taxon>Bacillati</taxon>
        <taxon>Actinomycetota</taxon>
        <taxon>Actinomycetes</taxon>
        <taxon>Micromonosporales</taxon>
        <taxon>Micromonosporaceae</taxon>
        <taxon>Actinoplanes</taxon>
    </lineage>
</organism>
<gene>
    <name evidence="1" type="ORF">BJ971_003446</name>
</gene>
<evidence type="ECO:0000313" key="2">
    <source>
        <dbReference type="Proteomes" id="UP000578112"/>
    </source>
</evidence>
<dbReference type="AlphaFoldDB" id="A0A7W7MQT1"/>
<dbReference type="EMBL" id="JACHNH010000001">
    <property type="protein sequence ID" value="MBB4762890.1"/>
    <property type="molecule type" value="Genomic_DNA"/>
</dbReference>